<dbReference type="InterPro" id="IPR013783">
    <property type="entry name" value="Ig-like_fold"/>
</dbReference>
<dbReference type="InterPro" id="IPR003961">
    <property type="entry name" value="FN3_dom"/>
</dbReference>
<comment type="caution">
    <text evidence="4">The sequence shown here is derived from an EMBL/GenBank/DDBJ whole genome shotgun (WGS) entry which is preliminary data.</text>
</comment>
<dbReference type="InterPro" id="IPR027039">
    <property type="entry name" value="Crtac1"/>
</dbReference>
<dbReference type="SUPFAM" id="SSF69318">
    <property type="entry name" value="Integrin alpha N-terminal domain"/>
    <property type="match status" value="2"/>
</dbReference>
<dbReference type="Pfam" id="PF13517">
    <property type="entry name" value="FG-GAP_3"/>
    <property type="match status" value="3"/>
</dbReference>
<dbReference type="InterPro" id="IPR028994">
    <property type="entry name" value="Integrin_alpha_N"/>
</dbReference>
<dbReference type="InterPro" id="IPR013517">
    <property type="entry name" value="FG-GAP"/>
</dbReference>
<gene>
    <name evidence="4" type="ORF">ACFSSB_11670</name>
</gene>
<dbReference type="Gene3D" id="2.130.10.130">
    <property type="entry name" value="Integrin alpha, N-terminal"/>
    <property type="match status" value="1"/>
</dbReference>
<evidence type="ECO:0000256" key="1">
    <source>
        <dbReference type="ARBA" id="ARBA00022729"/>
    </source>
</evidence>
<evidence type="ECO:0000313" key="5">
    <source>
        <dbReference type="Proteomes" id="UP001597467"/>
    </source>
</evidence>
<dbReference type="NCBIfam" id="TIGR04183">
    <property type="entry name" value="Por_Secre_tail"/>
    <property type="match status" value="1"/>
</dbReference>
<evidence type="ECO:0000259" key="3">
    <source>
        <dbReference type="PROSITE" id="PS50853"/>
    </source>
</evidence>
<dbReference type="PANTHER" id="PTHR16026">
    <property type="entry name" value="CARTILAGE ACIDIC PROTEIN 1"/>
    <property type="match status" value="1"/>
</dbReference>
<proteinExistence type="predicted"/>
<dbReference type="PROSITE" id="PS50853">
    <property type="entry name" value="FN3"/>
    <property type="match status" value="1"/>
</dbReference>
<evidence type="ECO:0000313" key="4">
    <source>
        <dbReference type="EMBL" id="MFD2542978.1"/>
    </source>
</evidence>
<reference evidence="5" key="1">
    <citation type="journal article" date="2019" name="Int. J. Syst. Evol. Microbiol.">
        <title>The Global Catalogue of Microorganisms (GCM) 10K type strain sequencing project: providing services to taxonomists for standard genome sequencing and annotation.</title>
        <authorList>
            <consortium name="The Broad Institute Genomics Platform"/>
            <consortium name="The Broad Institute Genome Sequencing Center for Infectious Disease"/>
            <person name="Wu L."/>
            <person name="Ma J."/>
        </authorList>
    </citation>
    <scope>NUCLEOTIDE SEQUENCE [LARGE SCALE GENOMIC DNA]</scope>
    <source>
        <strain evidence="5">KCTC 42808</strain>
    </source>
</reference>
<dbReference type="PANTHER" id="PTHR16026:SF0">
    <property type="entry name" value="CARTILAGE ACIDIC PROTEIN 1"/>
    <property type="match status" value="1"/>
</dbReference>
<feature type="signal peptide" evidence="2">
    <location>
        <begin position="1"/>
        <end position="19"/>
    </location>
</feature>
<dbReference type="SMART" id="SM00060">
    <property type="entry name" value="FN3"/>
    <property type="match status" value="1"/>
</dbReference>
<name>A0ABW5K260_9FLAO</name>
<organism evidence="4 5">
    <name type="scientific">Lacinutrix gracilariae</name>
    <dbReference type="NCBI Taxonomy" id="1747198"/>
    <lineage>
        <taxon>Bacteria</taxon>
        <taxon>Pseudomonadati</taxon>
        <taxon>Bacteroidota</taxon>
        <taxon>Flavobacteriia</taxon>
        <taxon>Flavobacteriales</taxon>
        <taxon>Flavobacteriaceae</taxon>
        <taxon>Lacinutrix</taxon>
    </lineage>
</organism>
<sequence>MKKITLLLSLLLCSYYTTGQVLNQDANWPNTSWDLDGSYETDAAIFTGNPTVTGGSSSFSFDEDEAGGSSINNIGVQSPTINLTNAFNAGEYSLVVTSTYVLNVYQNESLNLQYWNADASTWVNWGPTYTVDTPGAPTVDFCSGTRAVFNSGELDIAGFSSNQLQNFRYRIYYNDNGSYGWGICFDSPNIQSIAPPNCANVTDIHICNLTHNAADIYWSPGSNEVSWQVAIQAQGAGEPTSSTSTSTNSYMASGLSANSNYEIYIRAQCLDGTGFSSWVTLAFTTNDTPLASGVFAFTQNNSISMFGTSYAVVDMNSDGLDDMIAASATSLNITYQSSNGCYNETVYNAIANYGPGWSIAAGDLDGNGYNDLLYAAGNGVSFMLANADGTSYSQSYNTSDYVFSQRSNFIDINNDGNLDAFVCHDVEPNVYFINDGSGGLSYYQGASTNVPNGLGVHPNGGNYGTVWVDYDNDGDADMFIAKCRGGNVTHKINELWRNDGNGVFVNVAADTGVNLADPVQTWSSAWADFDNDGDMDAYIGASSSSDGSHKYMLNNGDGTFTDATATANVSSAPYGIENAPADFNNDGYVDILSNGQILLNNGDNSFTVTSSNMPPSGAIGDLNNDGFLDVFKGSLYLNNPNQNNWIKIRTQGTTSNTNGIGARIEIVTPSGNQIRDVRSGEGFEFMSTLNAHFGIGTDTEITSLTITWPSGIVDVIFNPAINETITTVEGENLSVANNTLEADIVIYPNPTKDIVHITSSVALNHATYTIYDITGKQVLNANLIANTIDVSKLSTGIYVLKIMADGKQKTQKLVKQ</sequence>
<protein>
    <submittedName>
        <fullName evidence="4">FG-GAP-like repeat-containing protein</fullName>
    </submittedName>
</protein>
<feature type="chain" id="PRO_5045498052" evidence="2">
    <location>
        <begin position="20"/>
        <end position="816"/>
    </location>
</feature>
<dbReference type="Gene3D" id="2.60.40.10">
    <property type="entry name" value="Immunoglobulins"/>
    <property type="match status" value="1"/>
</dbReference>
<dbReference type="Proteomes" id="UP001597467">
    <property type="component" value="Unassembled WGS sequence"/>
</dbReference>
<dbReference type="EMBL" id="JBHULM010000011">
    <property type="protein sequence ID" value="MFD2542978.1"/>
    <property type="molecule type" value="Genomic_DNA"/>
</dbReference>
<keyword evidence="1 2" id="KW-0732">Signal</keyword>
<keyword evidence="5" id="KW-1185">Reference proteome</keyword>
<dbReference type="InterPro" id="IPR026444">
    <property type="entry name" value="Secre_tail"/>
</dbReference>
<dbReference type="RefSeq" id="WP_379904404.1">
    <property type="nucleotide sequence ID" value="NZ_JBHULM010000011.1"/>
</dbReference>
<feature type="domain" description="Fibronectin type-III" evidence="3">
    <location>
        <begin position="200"/>
        <end position="288"/>
    </location>
</feature>
<dbReference type="InterPro" id="IPR011519">
    <property type="entry name" value="UnbV_ASPIC"/>
</dbReference>
<evidence type="ECO:0000256" key="2">
    <source>
        <dbReference type="SAM" id="SignalP"/>
    </source>
</evidence>
<dbReference type="Pfam" id="PF07593">
    <property type="entry name" value="UnbV_ASPIC"/>
    <property type="match status" value="1"/>
</dbReference>
<dbReference type="Pfam" id="PF00041">
    <property type="entry name" value="fn3"/>
    <property type="match status" value="1"/>
</dbReference>
<dbReference type="Pfam" id="PF18962">
    <property type="entry name" value="Por_Secre_tail"/>
    <property type="match status" value="1"/>
</dbReference>
<accession>A0ABW5K260</accession>